<dbReference type="PANTHER" id="PTHR37476:SF1">
    <property type="entry name" value="COILED-COIL DOMAIN-CONTAINING PROTEIN 171"/>
    <property type="match status" value="1"/>
</dbReference>
<feature type="compositionally biased region" description="Basic and acidic residues" evidence="2">
    <location>
        <begin position="243"/>
        <end position="286"/>
    </location>
</feature>
<gene>
    <name evidence="3" type="ORF">JOB18_026602</name>
</gene>
<keyword evidence="1" id="KW-0175">Coiled coil</keyword>
<comment type="caution">
    <text evidence="3">The sequence shown here is derived from an EMBL/GenBank/DDBJ whole genome shotgun (WGS) entry which is preliminary data.</text>
</comment>
<feature type="compositionally biased region" description="Basic and acidic residues" evidence="2">
    <location>
        <begin position="41"/>
        <end position="51"/>
    </location>
</feature>
<feature type="region of interest" description="Disordered" evidence="2">
    <location>
        <begin position="240"/>
        <end position="296"/>
    </location>
</feature>
<sequence length="1179" mass="135209">MQTEPAEQRRHSSRGRRGESGHSRAERRGKQPMTAVTSVRSSEEETTRFKELFSVVKQKQEGEGGETEEDEERGRGRSGGDARRRRRGRRAGSEVRERSDETEERLRWRLNQVEKNRLELMSTHNQEMCRLQAELTRLRSSVERGEAQRAELQYQLTASQRVADRAVELSRDRHTLTERAAQLQQKVQELQKVLDVTRQARDEDQHALQQEVEERDKLIQSLDSENQQLQRILQEQEEALESSEMRMREVQREREKEAEVKRRQEDELEHLREREERSRREKEVSDQRVSSLESSVEAERAAHLESKFNSEIVQLRVRDLEAALAVERSGQQEAQCTLELLRAQFREVERAYSLERERSDDTERALERLQAEYGQCKSDLSVALETERKTNSDLSEKLEEERKGHRDTHALLEQAAKTQCDTVELHESFVQQVRETLQHHSITGRGSPAVHDGKLSSVEVLQQLTMTLVSSQRRLDETEKQIQDQLSASARLQEENQTLHQLTSDQRGHIQRCQEAAVRLEDEMSRLRQESCDWSTQSRSLRGELQKEREERTREVQKMNEDFQEETKARLSVLHGLYQHLLTGGSVLLTQPHSILGNFTWKELCDVIGEHVDRLTSDLQRAQDKITDLRAACEKKNACVRELQRHQQRALSRLEDGVRSREDAWSEQQQQLQSELQVCRSQCESLRDNISSLERHRSSLTSDLSRLRGLISRSRRESSSLLSACALLAGALKHAQLRLQTLCEQKTVLSLRLAEREELEEEVRTLVDALGAEDHDEEERVKRAARRRWRRSVCAVLAVRRWRSLAKNSTVMFRLEGGGSGLAVCVCGDTTTATQKGQNDGGEGREVMCARWLRSKRLSSTIVSSMADLQGALAHTGSAPPDVTSAARLGMSRLLDNFLDQSQMSSGEAGGVSLSQRLQLTPSRSNMKALVSTLQQHFLLFSQRLHSAEVERRSLRLEASNLRRGLRQEKDEPGRTVPAERFQRVCSELREALNREQEAQTLIGEQTERLRALQLHADEQTDARRALTHATQALSEARQEVSRKERSLRILGKHLLAVQRERKQREKRTQVTGVVPPPPACLSEEGEESNQPGRRLKQPESTRTRAEDKREDNPKTKEAPGCERHNGTLNLRTEQDVTTERLDRDVRTQKHRCPLVGTVALRCQNTAQGKTGVATVQSV</sequence>
<proteinExistence type="predicted"/>
<reference evidence="3 4" key="1">
    <citation type="journal article" date="2021" name="Sci. Rep.">
        <title>Chromosome anchoring in Senegalese sole (Solea senegalensis) reveals sex-associated markers and genome rearrangements in flatfish.</title>
        <authorList>
            <person name="Guerrero-Cozar I."/>
            <person name="Gomez-Garrido J."/>
            <person name="Berbel C."/>
            <person name="Martinez-Blanch J.F."/>
            <person name="Alioto T."/>
            <person name="Claros M.G."/>
            <person name="Gagnaire P.A."/>
            <person name="Manchado M."/>
        </authorList>
    </citation>
    <scope>NUCLEOTIDE SEQUENCE [LARGE SCALE GENOMIC DNA]</scope>
    <source>
        <strain evidence="3">Sse05_10M</strain>
    </source>
</reference>
<accession>A0AAV6QXF3</accession>
<dbReference type="AlphaFoldDB" id="A0AAV6QXF3"/>
<feature type="coiled-coil region" evidence="1">
    <location>
        <begin position="669"/>
        <end position="703"/>
    </location>
</feature>
<keyword evidence="4" id="KW-1185">Reference proteome</keyword>
<dbReference type="PANTHER" id="PTHR37476">
    <property type="entry name" value="COILED-COIL DOMAIN-CONTAINING PROTEIN 171"/>
    <property type="match status" value="1"/>
</dbReference>
<dbReference type="Proteomes" id="UP000693946">
    <property type="component" value="Linkage Group LG3"/>
</dbReference>
<feature type="region of interest" description="Disordered" evidence="2">
    <location>
        <begin position="387"/>
        <end position="406"/>
    </location>
</feature>
<dbReference type="EMBL" id="JAGKHQ010000015">
    <property type="protein sequence ID" value="KAG7496864.1"/>
    <property type="molecule type" value="Genomic_DNA"/>
</dbReference>
<feature type="compositionally biased region" description="Basic and acidic residues" evidence="2">
    <location>
        <begin position="72"/>
        <end position="82"/>
    </location>
</feature>
<feature type="region of interest" description="Disordered" evidence="2">
    <location>
        <begin position="1060"/>
        <end position="1143"/>
    </location>
</feature>
<feature type="compositionally biased region" description="Basic and acidic residues" evidence="2">
    <location>
        <begin position="91"/>
        <end position="105"/>
    </location>
</feature>
<evidence type="ECO:0008006" key="5">
    <source>
        <dbReference type="Google" id="ProtNLM"/>
    </source>
</evidence>
<evidence type="ECO:0000256" key="1">
    <source>
        <dbReference type="SAM" id="Coils"/>
    </source>
</evidence>
<feature type="coiled-coil region" evidence="1">
    <location>
        <begin position="461"/>
        <end position="562"/>
    </location>
</feature>
<feature type="region of interest" description="Disordered" evidence="2">
    <location>
        <begin position="1"/>
        <end position="105"/>
    </location>
</feature>
<evidence type="ECO:0000256" key="2">
    <source>
        <dbReference type="SAM" id="MobiDB-lite"/>
    </source>
</evidence>
<feature type="compositionally biased region" description="Basic and acidic residues" evidence="2">
    <location>
        <begin position="1060"/>
        <end position="1069"/>
    </location>
</feature>
<feature type="coiled-coil region" evidence="1">
    <location>
        <begin position="952"/>
        <end position="999"/>
    </location>
</feature>
<evidence type="ECO:0000313" key="3">
    <source>
        <dbReference type="EMBL" id="KAG7496864.1"/>
    </source>
</evidence>
<organism evidence="3 4">
    <name type="scientific">Solea senegalensis</name>
    <name type="common">Senegalese sole</name>
    <dbReference type="NCBI Taxonomy" id="28829"/>
    <lineage>
        <taxon>Eukaryota</taxon>
        <taxon>Metazoa</taxon>
        <taxon>Chordata</taxon>
        <taxon>Craniata</taxon>
        <taxon>Vertebrata</taxon>
        <taxon>Euteleostomi</taxon>
        <taxon>Actinopterygii</taxon>
        <taxon>Neopterygii</taxon>
        <taxon>Teleostei</taxon>
        <taxon>Neoteleostei</taxon>
        <taxon>Acanthomorphata</taxon>
        <taxon>Carangaria</taxon>
        <taxon>Pleuronectiformes</taxon>
        <taxon>Pleuronectoidei</taxon>
        <taxon>Soleidae</taxon>
        <taxon>Solea</taxon>
    </lineage>
</organism>
<feature type="compositionally biased region" description="Basic and acidic residues" evidence="2">
    <location>
        <begin position="1133"/>
        <end position="1143"/>
    </location>
</feature>
<protein>
    <recommendedName>
        <fullName evidence="5">Ciliary rootlet coiled-coil, rootletin family member 2</fullName>
    </recommendedName>
</protein>
<name>A0AAV6QXF3_SOLSE</name>
<evidence type="ECO:0000313" key="4">
    <source>
        <dbReference type="Proteomes" id="UP000693946"/>
    </source>
</evidence>
<feature type="compositionally biased region" description="Basic and acidic residues" evidence="2">
    <location>
        <begin position="1"/>
        <end position="29"/>
    </location>
</feature>
<feature type="compositionally biased region" description="Basic and acidic residues" evidence="2">
    <location>
        <begin position="1097"/>
        <end position="1126"/>
    </location>
</feature>